<name>A0A151RSE1_CAJCA</name>
<dbReference type="Gramene" id="C.cajan_34600.t">
    <property type="protein sequence ID" value="C.cajan_34600.t"/>
    <property type="gene ID" value="C.cajan_34600"/>
</dbReference>
<dbReference type="PANTHER" id="PTHR42648">
    <property type="entry name" value="TRANSPOSASE, PUTATIVE-RELATED"/>
    <property type="match status" value="1"/>
</dbReference>
<dbReference type="InterPro" id="IPR057670">
    <property type="entry name" value="SH3_retrovirus"/>
</dbReference>
<dbReference type="Pfam" id="PF25597">
    <property type="entry name" value="SH3_retrovirus"/>
    <property type="match status" value="1"/>
</dbReference>
<feature type="domain" description="Retroviral polymerase SH3-like" evidence="2">
    <location>
        <begin position="84"/>
        <end position="139"/>
    </location>
</feature>
<protein>
    <submittedName>
        <fullName evidence="3">Retrovirus-related Pol polyprotein from transposon TNT 1-94</fullName>
    </submittedName>
</protein>
<accession>A0A151RSE1</accession>
<proteinExistence type="predicted"/>
<evidence type="ECO:0000313" key="4">
    <source>
        <dbReference type="Proteomes" id="UP000075243"/>
    </source>
</evidence>
<dbReference type="InterPro" id="IPR025724">
    <property type="entry name" value="GAG-pre-integrase_dom"/>
</dbReference>
<dbReference type="AlphaFoldDB" id="A0A151RSE1"/>
<dbReference type="InterPro" id="IPR039537">
    <property type="entry name" value="Retrotran_Ty1/copia-like"/>
</dbReference>
<sequence length="140" mass="16347">MVEFPVKEANSVSDDVGHSSTLWHHRLGHMSEKGTKILVSRGKIPELKEVEVGFCEPCVFWKLIPEEEWQSKDVSLSHLKVFGCVSYVRVRDADRDKLNPKARKCIFIGYEENDMGYRFWDDQNRKIIRSRDVTFNENTV</sequence>
<dbReference type="EMBL" id="KQ483590">
    <property type="protein sequence ID" value="KYP45462.1"/>
    <property type="molecule type" value="Genomic_DNA"/>
</dbReference>
<evidence type="ECO:0000259" key="1">
    <source>
        <dbReference type="Pfam" id="PF13976"/>
    </source>
</evidence>
<evidence type="ECO:0000313" key="3">
    <source>
        <dbReference type="EMBL" id="KYP45462.1"/>
    </source>
</evidence>
<dbReference type="OMA" id="GYEENDM"/>
<evidence type="ECO:0000259" key="2">
    <source>
        <dbReference type="Pfam" id="PF25597"/>
    </source>
</evidence>
<reference evidence="3" key="1">
    <citation type="journal article" date="2012" name="Nat. Biotechnol.">
        <title>Draft genome sequence of pigeonpea (Cajanus cajan), an orphan legume crop of resource-poor farmers.</title>
        <authorList>
            <person name="Varshney R.K."/>
            <person name="Chen W."/>
            <person name="Li Y."/>
            <person name="Bharti A.K."/>
            <person name="Saxena R.K."/>
            <person name="Schlueter J.A."/>
            <person name="Donoghue M.T."/>
            <person name="Azam S."/>
            <person name="Fan G."/>
            <person name="Whaley A.M."/>
            <person name="Farmer A.D."/>
            <person name="Sheridan J."/>
            <person name="Iwata A."/>
            <person name="Tuteja R."/>
            <person name="Penmetsa R.V."/>
            <person name="Wu W."/>
            <person name="Upadhyaya H.D."/>
            <person name="Yang S.P."/>
            <person name="Shah T."/>
            <person name="Saxena K.B."/>
            <person name="Michael T."/>
            <person name="McCombie W.R."/>
            <person name="Yang B."/>
            <person name="Zhang G."/>
            <person name="Yang H."/>
            <person name="Wang J."/>
            <person name="Spillane C."/>
            <person name="Cook D.R."/>
            <person name="May G.D."/>
            <person name="Xu X."/>
            <person name="Jackson S.A."/>
        </authorList>
    </citation>
    <scope>NUCLEOTIDE SEQUENCE [LARGE SCALE GENOMIC DNA]</scope>
</reference>
<feature type="domain" description="GAG-pre-integrase" evidence="1">
    <location>
        <begin position="11"/>
        <end position="62"/>
    </location>
</feature>
<dbReference type="PANTHER" id="PTHR42648:SF28">
    <property type="entry name" value="TRANSPOSON-ENCODED PROTEIN WITH RIBONUCLEASE H-LIKE AND RETROVIRUS ZINC FINGER-LIKE DOMAINS"/>
    <property type="match status" value="1"/>
</dbReference>
<gene>
    <name evidence="3" type="ORF">KK1_032983</name>
</gene>
<dbReference type="Proteomes" id="UP000075243">
    <property type="component" value="Unassembled WGS sequence"/>
</dbReference>
<dbReference type="Pfam" id="PF13976">
    <property type="entry name" value="gag_pre-integrs"/>
    <property type="match status" value="1"/>
</dbReference>
<keyword evidence="4" id="KW-1185">Reference proteome</keyword>
<organism evidence="3 4">
    <name type="scientific">Cajanus cajan</name>
    <name type="common">Pigeon pea</name>
    <name type="synonym">Cajanus indicus</name>
    <dbReference type="NCBI Taxonomy" id="3821"/>
    <lineage>
        <taxon>Eukaryota</taxon>
        <taxon>Viridiplantae</taxon>
        <taxon>Streptophyta</taxon>
        <taxon>Embryophyta</taxon>
        <taxon>Tracheophyta</taxon>
        <taxon>Spermatophyta</taxon>
        <taxon>Magnoliopsida</taxon>
        <taxon>eudicotyledons</taxon>
        <taxon>Gunneridae</taxon>
        <taxon>Pentapetalae</taxon>
        <taxon>rosids</taxon>
        <taxon>fabids</taxon>
        <taxon>Fabales</taxon>
        <taxon>Fabaceae</taxon>
        <taxon>Papilionoideae</taxon>
        <taxon>50 kb inversion clade</taxon>
        <taxon>NPAAA clade</taxon>
        <taxon>indigoferoid/millettioid clade</taxon>
        <taxon>Phaseoleae</taxon>
        <taxon>Cajanus</taxon>
    </lineage>
</organism>